<dbReference type="AlphaFoldDB" id="A0A2R8CCP6"/>
<dbReference type="Proteomes" id="UP000244898">
    <property type="component" value="Unassembled WGS sequence"/>
</dbReference>
<gene>
    <name evidence="2" type="ORF">TRM7615_03744</name>
</gene>
<accession>A0A2R8CCP6</accession>
<protein>
    <submittedName>
        <fullName evidence="2">Uncharacterized protein</fullName>
    </submittedName>
</protein>
<evidence type="ECO:0000313" key="3">
    <source>
        <dbReference type="Proteomes" id="UP000244898"/>
    </source>
</evidence>
<keyword evidence="1" id="KW-1133">Transmembrane helix</keyword>
<dbReference type="RefSeq" id="WP_108790396.1">
    <property type="nucleotide sequence ID" value="NZ_ONZG01000010.1"/>
</dbReference>
<evidence type="ECO:0000313" key="2">
    <source>
        <dbReference type="EMBL" id="SPJ30214.1"/>
    </source>
</evidence>
<keyword evidence="3" id="KW-1185">Reference proteome</keyword>
<name>A0A2R8CCP6_9RHOB</name>
<keyword evidence="1" id="KW-0812">Transmembrane</keyword>
<feature type="transmembrane region" description="Helical" evidence="1">
    <location>
        <begin position="94"/>
        <end position="120"/>
    </location>
</feature>
<organism evidence="2 3">
    <name type="scientific">Falsiruegeria mediterranea M17</name>
    <dbReference type="NCBI Taxonomy" id="1200281"/>
    <lineage>
        <taxon>Bacteria</taxon>
        <taxon>Pseudomonadati</taxon>
        <taxon>Pseudomonadota</taxon>
        <taxon>Alphaproteobacteria</taxon>
        <taxon>Rhodobacterales</taxon>
        <taxon>Roseobacteraceae</taxon>
        <taxon>Falsiruegeria</taxon>
    </lineage>
</organism>
<sequence>MSEPIAVQDQIAETVALLRAQLGVSGKDLTKALRKARHRLPRRIYRQATKLAKVEGLASHPKLRLTLDTPALAKAAREVQEHLRDIDVADRRKGWWLGALGALAFNILLFGAIVLGFMMWQGLI</sequence>
<dbReference type="OrthoDB" id="7874312at2"/>
<keyword evidence="1" id="KW-0472">Membrane</keyword>
<proteinExistence type="predicted"/>
<reference evidence="3" key="1">
    <citation type="submission" date="2018-03" db="EMBL/GenBank/DDBJ databases">
        <authorList>
            <person name="Rodrigo-Torres L."/>
            <person name="Arahal R. D."/>
            <person name="Lucena T."/>
        </authorList>
    </citation>
    <scope>NUCLEOTIDE SEQUENCE [LARGE SCALE GENOMIC DNA]</scope>
    <source>
        <strain evidence="3">CECT 7615</strain>
    </source>
</reference>
<dbReference type="EMBL" id="ONZG01000010">
    <property type="protein sequence ID" value="SPJ30214.1"/>
    <property type="molecule type" value="Genomic_DNA"/>
</dbReference>
<evidence type="ECO:0000256" key="1">
    <source>
        <dbReference type="SAM" id="Phobius"/>
    </source>
</evidence>